<evidence type="ECO:0000313" key="2">
    <source>
        <dbReference type="EMBL" id="ESU70601.1"/>
    </source>
</evidence>
<reference evidence="2 3" key="1">
    <citation type="journal article" date="2014" name="Genome Announc.">
        <title>Draft Genome Sequence of Geobacillus thermopakistaniensis Strain MAS1.</title>
        <authorList>
            <person name="Siddiqui M.A."/>
            <person name="Rashid N."/>
            <person name="Ayyampalayam S."/>
            <person name="Whitman W.B."/>
        </authorList>
    </citation>
    <scope>NUCLEOTIDE SEQUENCE [LARGE SCALE GENOMIC DNA]</scope>
    <source>
        <strain evidence="2 3">MAS1</strain>
    </source>
</reference>
<dbReference type="AlphaFoldDB" id="A0A7U9J879"/>
<evidence type="ECO:0000313" key="3">
    <source>
        <dbReference type="Proteomes" id="UP000018339"/>
    </source>
</evidence>
<dbReference type="RefSeq" id="WP_023634626.1">
    <property type="nucleotide sequence ID" value="NZ_AYSF01000111.1"/>
</dbReference>
<gene>
    <name evidence="2" type="ORF">T260_18315</name>
</gene>
<keyword evidence="1" id="KW-1133">Transmembrane helix</keyword>
<sequence>MYSLIFATSKDILGAYLIIIGSCLLLHPVTMFLVSALKGAKQRW</sequence>
<accession>A0A7U9J879</accession>
<keyword evidence="3" id="KW-1185">Reference proteome</keyword>
<dbReference type="EMBL" id="AYSF01000111">
    <property type="protein sequence ID" value="ESU70601.1"/>
    <property type="molecule type" value="Genomic_DNA"/>
</dbReference>
<name>A0A7U9J879_GEOTM</name>
<proteinExistence type="predicted"/>
<keyword evidence="1" id="KW-0812">Transmembrane</keyword>
<comment type="caution">
    <text evidence="2">The sequence shown here is derived from an EMBL/GenBank/DDBJ whole genome shotgun (WGS) entry which is preliminary data.</text>
</comment>
<protein>
    <submittedName>
        <fullName evidence="2">Uncharacterized protein</fullName>
    </submittedName>
</protein>
<feature type="transmembrane region" description="Helical" evidence="1">
    <location>
        <begin position="12"/>
        <end position="34"/>
    </location>
</feature>
<dbReference type="Proteomes" id="UP000018339">
    <property type="component" value="Unassembled WGS sequence"/>
</dbReference>
<evidence type="ECO:0000256" key="1">
    <source>
        <dbReference type="SAM" id="Phobius"/>
    </source>
</evidence>
<organism evidence="2 3">
    <name type="scientific">Geobacillus thermopakistaniensis (strain MAS1)</name>
    <dbReference type="NCBI Taxonomy" id="1408282"/>
    <lineage>
        <taxon>Bacteria</taxon>
        <taxon>Bacillati</taxon>
        <taxon>Bacillota</taxon>
        <taxon>Bacilli</taxon>
        <taxon>Bacillales</taxon>
        <taxon>Anoxybacillaceae</taxon>
        <taxon>Geobacillus</taxon>
    </lineage>
</organism>
<keyword evidence="1" id="KW-0472">Membrane</keyword>